<dbReference type="EMBL" id="FXBM01000001">
    <property type="protein sequence ID" value="SMH29630.1"/>
    <property type="molecule type" value="Genomic_DNA"/>
</dbReference>
<dbReference type="OrthoDB" id="9769319at2"/>
<dbReference type="CDD" id="cd13590">
    <property type="entry name" value="PBP2_PotD_PotF_like"/>
    <property type="match status" value="1"/>
</dbReference>
<dbReference type="PRINTS" id="PR00909">
    <property type="entry name" value="SPERMDNBNDNG"/>
</dbReference>
<evidence type="ECO:0000256" key="2">
    <source>
        <dbReference type="ARBA" id="ARBA00022448"/>
    </source>
</evidence>
<evidence type="ECO:0000256" key="1">
    <source>
        <dbReference type="ARBA" id="ARBA00004418"/>
    </source>
</evidence>
<protein>
    <submittedName>
        <fullName evidence="5">Spermidine/putrescine transport system substrate-binding protein</fullName>
    </submittedName>
</protein>
<sequence length="391" mass="42033">MTAKHPVTILAPSKAVPIIARELSRRRLFGVAGGVGATAFLAACSSTGAGSAPTATGGALESDLSIYTWGDYDAPDVISAFTSGEGPQITLDSYSSNEELLSKLTASKGTSGYDIVVPTGIFVPGMIENGLLTKLSKDLIPNLSKVDPQFLGQAWDPDNEYTVCKNWGTTGFAYDTSVITRELVTWADFLDAVQNEGSGRTSFLDDPIEIVAPYFWANGIDYTTESEDDYAAAEAFMVDSIAPHIAAFESYPGGSIIPQNTQVLVQSWNGDARLGKLNSEDPERWKWVLGSPTTELWMDNWAIAAGAPHPEAAHAFIDYVLDPANAIQELDYIGYNTGTLDIEALARDAQLEFLDGYIFYPEETVSTMQTGTVTNQMTLDVYNKVKAAAGA</sequence>
<evidence type="ECO:0000313" key="6">
    <source>
        <dbReference type="Proteomes" id="UP000193711"/>
    </source>
</evidence>
<dbReference type="PANTHER" id="PTHR30222:SF17">
    <property type="entry name" value="SPERMIDINE_PUTRESCINE-BINDING PERIPLASMIC PROTEIN"/>
    <property type="match status" value="1"/>
</dbReference>
<evidence type="ECO:0000256" key="3">
    <source>
        <dbReference type="ARBA" id="ARBA00022729"/>
    </source>
</evidence>
<dbReference type="Pfam" id="PF13416">
    <property type="entry name" value="SBP_bac_8"/>
    <property type="match status" value="1"/>
</dbReference>
<keyword evidence="2" id="KW-0813">Transport</keyword>
<dbReference type="GO" id="GO:0019808">
    <property type="term" value="F:polyamine binding"/>
    <property type="evidence" value="ECO:0007669"/>
    <property type="project" value="InterPro"/>
</dbReference>
<accession>A0A1X7MZZ5</accession>
<dbReference type="InterPro" id="IPR006311">
    <property type="entry name" value="TAT_signal"/>
</dbReference>
<name>A0A1X7MZZ5_9MICO</name>
<dbReference type="GO" id="GO:0042597">
    <property type="term" value="C:periplasmic space"/>
    <property type="evidence" value="ECO:0007669"/>
    <property type="project" value="UniProtKB-SubCell"/>
</dbReference>
<dbReference type="RefSeq" id="WP_085474863.1">
    <property type="nucleotide sequence ID" value="NZ_FXBM01000001.1"/>
</dbReference>
<dbReference type="InterPro" id="IPR001188">
    <property type="entry name" value="Sperm_putr-bd"/>
</dbReference>
<proteinExistence type="predicted"/>
<dbReference type="PANTHER" id="PTHR30222">
    <property type="entry name" value="SPERMIDINE/PUTRESCINE-BINDING PERIPLASMIC PROTEIN"/>
    <property type="match status" value="1"/>
</dbReference>
<evidence type="ECO:0000313" key="5">
    <source>
        <dbReference type="EMBL" id="SMH29630.1"/>
    </source>
</evidence>
<keyword evidence="4" id="KW-0574">Periplasm</keyword>
<keyword evidence="3" id="KW-0732">Signal</keyword>
<dbReference type="Gene3D" id="3.40.190.10">
    <property type="entry name" value="Periplasmic binding protein-like II"/>
    <property type="match status" value="2"/>
</dbReference>
<evidence type="ECO:0000256" key="4">
    <source>
        <dbReference type="ARBA" id="ARBA00022764"/>
    </source>
</evidence>
<comment type="subcellular location">
    <subcellularLocation>
        <location evidence="1">Periplasm</location>
    </subcellularLocation>
</comment>
<dbReference type="PROSITE" id="PS51318">
    <property type="entry name" value="TAT"/>
    <property type="match status" value="1"/>
</dbReference>
<dbReference type="AlphaFoldDB" id="A0A1X7MZZ5"/>
<dbReference type="STRING" id="1891671.SAMN06295885_0325"/>
<dbReference type="Proteomes" id="UP000193711">
    <property type="component" value="Unassembled WGS sequence"/>
</dbReference>
<keyword evidence="6" id="KW-1185">Reference proteome</keyword>
<dbReference type="GO" id="GO:0015846">
    <property type="term" value="P:polyamine transport"/>
    <property type="evidence" value="ECO:0007669"/>
    <property type="project" value="InterPro"/>
</dbReference>
<dbReference type="SUPFAM" id="SSF53850">
    <property type="entry name" value="Periplasmic binding protein-like II"/>
    <property type="match status" value="1"/>
</dbReference>
<dbReference type="InterPro" id="IPR006059">
    <property type="entry name" value="SBP"/>
</dbReference>
<organism evidence="5 6">
    <name type="scientific">Rathayibacter oskolensis</name>
    <dbReference type="NCBI Taxonomy" id="1891671"/>
    <lineage>
        <taxon>Bacteria</taxon>
        <taxon>Bacillati</taxon>
        <taxon>Actinomycetota</taxon>
        <taxon>Actinomycetes</taxon>
        <taxon>Micrococcales</taxon>
        <taxon>Microbacteriaceae</taxon>
        <taxon>Rathayibacter</taxon>
    </lineage>
</organism>
<reference evidence="6" key="1">
    <citation type="submission" date="2017-04" db="EMBL/GenBank/DDBJ databases">
        <authorList>
            <person name="Varghese N."/>
            <person name="Submissions S."/>
        </authorList>
    </citation>
    <scope>NUCLEOTIDE SEQUENCE [LARGE SCALE GENOMIC DNA]</scope>
    <source>
        <strain evidence="6">VKM Ac-2121</strain>
    </source>
</reference>
<gene>
    <name evidence="5" type="ORF">SAMN06295885_0325</name>
</gene>